<dbReference type="InterPro" id="IPR051452">
    <property type="entry name" value="Diverse_Oxidoreductases"/>
</dbReference>
<evidence type="ECO:0000256" key="5">
    <source>
        <dbReference type="ARBA" id="ARBA00023014"/>
    </source>
</evidence>
<evidence type="ECO:0000313" key="7">
    <source>
        <dbReference type="EMBL" id="KYH28921.1"/>
    </source>
</evidence>
<accession>A0A151AMR9</accession>
<dbReference type="GO" id="GO:0051537">
    <property type="term" value="F:2 iron, 2 sulfur cluster binding"/>
    <property type="evidence" value="ECO:0007669"/>
    <property type="project" value="UniProtKB-KW"/>
</dbReference>
<dbReference type="PANTHER" id="PTHR44379">
    <property type="entry name" value="OXIDOREDUCTASE WITH IRON-SULFUR SUBUNIT"/>
    <property type="match status" value="1"/>
</dbReference>
<dbReference type="Gene3D" id="3.10.20.30">
    <property type="match status" value="1"/>
</dbReference>
<dbReference type="InterPro" id="IPR036884">
    <property type="entry name" value="2Fe-2S-bd_dom_sf"/>
</dbReference>
<proteinExistence type="predicted"/>
<dbReference type="InterPro" id="IPR002888">
    <property type="entry name" value="2Fe-2S-bd"/>
</dbReference>
<evidence type="ECO:0000256" key="3">
    <source>
        <dbReference type="ARBA" id="ARBA00023002"/>
    </source>
</evidence>
<dbReference type="GO" id="GO:0046872">
    <property type="term" value="F:metal ion binding"/>
    <property type="evidence" value="ECO:0007669"/>
    <property type="project" value="UniProtKB-KW"/>
</dbReference>
<comment type="caution">
    <text evidence="7">The sequence shown here is derived from an EMBL/GenBank/DDBJ whole genome shotgun (WGS) entry which is preliminary data.</text>
</comment>
<dbReference type="PATRIC" id="fig|1121305.3.peg.1365"/>
<keyword evidence="2" id="KW-0479">Metal-binding</keyword>
<dbReference type="GO" id="GO:0050138">
    <property type="term" value="F:nicotinate dehydrogenase activity"/>
    <property type="evidence" value="ECO:0007669"/>
    <property type="project" value="UniProtKB-EC"/>
</dbReference>
<keyword evidence="4" id="KW-0408">Iron</keyword>
<name>A0A151AMR9_9CLOT</name>
<dbReference type="Pfam" id="PF01799">
    <property type="entry name" value="Fer2_2"/>
    <property type="match status" value="1"/>
</dbReference>
<gene>
    <name evidence="7" type="primary">ndhS_2</name>
    <name evidence="7" type="ORF">CLCOL_13610</name>
</gene>
<evidence type="ECO:0000256" key="4">
    <source>
        <dbReference type="ARBA" id="ARBA00023004"/>
    </source>
</evidence>
<dbReference type="Pfam" id="PF00111">
    <property type="entry name" value="Fer2"/>
    <property type="match status" value="1"/>
</dbReference>
<dbReference type="InterPro" id="IPR012675">
    <property type="entry name" value="Beta-grasp_dom_sf"/>
</dbReference>
<evidence type="ECO:0000259" key="6">
    <source>
        <dbReference type="PROSITE" id="PS51085"/>
    </source>
</evidence>
<dbReference type="CDD" id="cd00207">
    <property type="entry name" value="fer2"/>
    <property type="match status" value="1"/>
</dbReference>
<evidence type="ECO:0000256" key="2">
    <source>
        <dbReference type="ARBA" id="ARBA00022723"/>
    </source>
</evidence>
<keyword evidence="8" id="KW-1185">Reference proteome</keyword>
<dbReference type="STRING" id="1121305.CLCOL_13610"/>
<dbReference type="EMBL" id="LTBB01000006">
    <property type="protein sequence ID" value="KYH28921.1"/>
    <property type="molecule type" value="Genomic_DNA"/>
</dbReference>
<dbReference type="InterPro" id="IPR001041">
    <property type="entry name" value="2Fe-2S_ferredoxin-type"/>
</dbReference>
<keyword evidence="3 7" id="KW-0560">Oxidoreductase</keyword>
<dbReference type="RefSeq" id="WP_082787855.1">
    <property type="nucleotide sequence ID" value="NZ_LTBB01000006.1"/>
</dbReference>
<dbReference type="AlphaFoldDB" id="A0A151AMR9"/>
<sequence>MVENSIKLRLNFEEVEIKVNPLKRLLDVLREDLGLIGPKEGCGEGECGACSVLIEGKLVNSCMVPIGILEGKEIITIEGLQKTKTYDILKESYEEAGAVQCGFCTPGMIMATEALLRKHPNPTEEQIREGISGNLCRCTGYNMIIDAVKIAAKRGEGLW</sequence>
<dbReference type="EC" id="1.17.1.5" evidence="7"/>
<dbReference type="SUPFAM" id="SSF47741">
    <property type="entry name" value="CO dehydrogenase ISP C-domain like"/>
    <property type="match status" value="1"/>
</dbReference>
<dbReference type="InterPro" id="IPR036010">
    <property type="entry name" value="2Fe-2S_ferredoxin-like_sf"/>
</dbReference>
<dbReference type="PANTHER" id="PTHR44379:SF8">
    <property type="entry name" value="XANTHINE DEHYDROGENASE IRON-SULFUR-BINDING SUBUNIT XDHC-RELATED"/>
    <property type="match status" value="1"/>
</dbReference>
<evidence type="ECO:0000313" key="8">
    <source>
        <dbReference type="Proteomes" id="UP000075374"/>
    </source>
</evidence>
<evidence type="ECO:0000256" key="1">
    <source>
        <dbReference type="ARBA" id="ARBA00022714"/>
    </source>
</evidence>
<dbReference type="InterPro" id="IPR006058">
    <property type="entry name" value="2Fe2S_fd_BS"/>
</dbReference>
<reference evidence="7 8" key="1">
    <citation type="submission" date="2016-02" db="EMBL/GenBank/DDBJ databases">
        <title>Genome sequence of Clostridium colicanis DSM 13634.</title>
        <authorList>
            <person name="Poehlein A."/>
            <person name="Daniel R."/>
        </authorList>
    </citation>
    <scope>NUCLEOTIDE SEQUENCE [LARGE SCALE GENOMIC DNA]</scope>
    <source>
        <strain evidence="7 8">DSM 13634</strain>
    </source>
</reference>
<keyword evidence="1" id="KW-0001">2Fe-2S</keyword>
<dbReference type="SUPFAM" id="SSF54292">
    <property type="entry name" value="2Fe-2S ferredoxin-like"/>
    <property type="match status" value="1"/>
</dbReference>
<dbReference type="Proteomes" id="UP000075374">
    <property type="component" value="Unassembled WGS sequence"/>
</dbReference>
<organism evidence="7 8">
    <name type="scientific">Clostridium colicanis DSM 13634</name>
    <dbReference type="NCBI Taxonomy" id="1121305"/>
    <lineage>
        <taxon>Bacteria</taxon>
        <taxon>Bacillati</taxon>
        <taxon>Bacillota</taxon>
        <taxon>Clostridia</taxon>
        <taxon>Eubacteriales</taxon>
        <taxon>Clostridiaceae</taxon>
        <taxon>Clostridium</taxon>
    </lineage>
</organism>
<dbReference type="Gene3D" id="1.10.150.120">
    <property type="entry name" value="[2Fe-2S]-binding domain"/>
    <property type="match status" value="1"/>
</dbReference>
<feature type="domain" description="2Fe-2S ferredoxin-type" evidence="6">
    <location>
        <begin position="4"/>
        <end position="80"/>
    </location>
</feature>
<dbReference type="PROSITE" id="PS51085">
    <property type="entry name" value="2FE2S_FER_2"/>
    <property type="match status" value="1"/>
</dbReference>
<keyword evidence="5" id="KW-0411">Iron-sulfur</keyword>
<dbReference type="PROSITE" id="PS00197">
    <property type="entry name" value="2FE2S_FER_1"/>
    <property type="match status" value="1"/>
</dbReference>
<protein>
    <submittedName>
        <fullName evidence="7">Nicotinate dehydrogenase small FeS subunit</fullName>
        <ecNumber evidence="7">1.17.1.5</ecNumber>
    </submittedName>
</protein>